<protein>
    <recommendedName>
        <fullName evidence="4">Ubiquitin carboxyl-terminal hydrolase 19</fullName>
    </recommendedName>
</protein>
<feature type="region of interest" description="Disordered" evidence="1">
    <location>
        <begin position="365"/>
        <end position="485"/>
    </location>
</feature>
<keyword evidence="3" id="KW-1185">Reference proteome</keyword>
<feature type="compositionally biased region" description="Basic and acidic residues" evidence="1">
    <location>
        <begin position="471"/>
        <end position="481"/>
    </location>
</feature>
<feature type="compositionally biased region" description="Polar residues" evidence="1">
    <location>
        <begin position="549"/>
        <end position="560"/>
    </location>
</feature>
<feature type="compositionally biased region" description="Low complexity" evidence="1">
    <location>
        <begin position="500"/>
        <end position="515"/>
    </location>
</feature>
<gene>
    <name evidence="2" type="ORF">PRK78_003280</name>
</gene>
<accession>A0AAF0DGI4</accession>
<evidence type="ECO:0000256" key="1">
    <source>
        <dbReference type="SAM" id="MobiDB-lite"/>
    </source>
</evidence>
<organism evidence="2 3">
    <name type="scientific">Emydomyces testavorans</name>
    <dbReference type="NCBI Taxonomy" id="2070801"/>
    <lineage>
        <taxon>Eukaryota</taxon>
        <taxon>Fungi</taxon>
        <taxon>Dikarya</taxon>
        <taxon>Ascomycota</taxon>
        <taxon>Pezizomycotina</taxon>
        <taxon>Eurotiomycetes</taxon>
        <taxon>Eurotiomycetidae</taxon>
        <taxon>Onygenales</taxon>
        <taxon>Nannizziopsiaceae</taxon>
        <taxon>Emydomyces</taxon>
    </lineage>
</organism>
<dbReference type="EMBL" id="CP120628">
    <property type="protein sequence ID" value="WEW57813.1"/>
    <property type="molecule type" value="Genomic_DNA"/>
</dbReference>
<feature type="compositionally biased region" description="Polar residues" evidence="1">
    <location>
        <begin position="416"/>
        <end position="425"/>
    </location>
</feature>
<proteinExistence type="predicted"/>
<feature type="region of interest" description="Disordered" evidence="1">
    <location>
        <begin position="500"/>
        <end position="583"/>
    </location>
</feature>
<feature type="compositionally biased region" description="Low complexity" evidence="1">
    <location>
        <begin position="192"/>
        <end position="205"/>
    </location>
</feature>
<feature type="compositionally biased region" description="Polar residues" evidence="1">
    <location>
        <begin position="571"/>
        <end position="583"/>
    </location>
</feature>
<feature type="compositionally biased region" description="Basic and acidic residues" evidence="1">
    <location>
        <begin position="431"/>
        <end position="446"/>
    </location>
</feature>
<evidence type="ECO:0000313" key="2">
    <source>
        <dbReference type="EMBL" id="WEW57813.1"/>
    </source>
</evidence>
<dbReference type="AlphaFoldDB" id="A0AAF0DGI4"/>
<name>A0AAF0DGI4_9EURO</name>
<feature type="compositionally biased region" description="Basic and acidic residues" evidence="1">
    <location>
        <begin position="164"/>
        <end position="175"/>
    </location>
</feature>
<sequence length="583" mass="63841">MDAQYSFASREDIWRVHEEVKDLYATQLEHGERISKLERRRDEDARMKSLWGPFSPFPSAISNPQGRSITTMLATQIANRVHSRQESAFNSPAEPFKGFDQGQQHNLPSNLALESEEEPKRGASRANSVRFDESSMQGYYNHANRSVPEITPLRTGSGLGSHPLTERSLSHRSDGNKSSSGHSHRTFSLGLDTTRADGSTTATTVTPPPGLPMLGPVPCIIRCWLTAHFSNDSLLYAAVCSGSYSSAISHRMVRKLGLEGDITEKDGVRNIKLPVYLPEASVYQSSSRAGNTAPHLPVVTVQFTIRDTDGVDDMTIQIFLGSDVLRGHNADILFSQDKMLIVDDGLNRISVPLVRPEKYEAFKTLSTGPQSHSTSIHSITDNGSAHSVSAPEQNDTRATSKPGSPVPRKSRFNLPLPTSSDSIDSQPRRSAHFEENPEDHSPDRVHSKSTPGEKSLERSSKTEGTGVWGSWRREQPIHKSEPGPYLAAYQRNVRTRNMKVLRPSKPLSSSSRQVSGTPASADVEPSTPRSLDLGHRGEHGEDLHAKSDSLWNNKTRSSNPVGGASAFGWLNTAQSKPSASGSD</sequence>
<feature type="compositionally biased region" description="Polar residues" evidence="1">
    <location>
        <begin position="365"/>
        <end position="402"/>
    </location>
</feature>
<evidence type="ECO:0008006" key="4">
    <source>
        <dbReference type="Google" id="ProtNLM"/>
    </source>
</evidence>
<feature type="region of interest" description="Disordered" evidence="1">
    <location>
        <begin position="83"/>
        <end position="106"/>
    </location>
</feature>
<evidence type="ECO:0000313" key="3">
    <source>
        <dbReference type="Proteomes" id="UP001219355"/>
    </source>
</evidence>
<feature type="compositionally biased region" description="Basic and acidic residues" evidence="1">
    <location>
        <begin position="532"/>
        <end position="547"/>
    </location>
</feature>
<dbReference type="Proteomes" id="UP001219355">
    <property type="component" value="Chromosome 2"/>
</dbReference>
<reference evidence="2" key="1">
    <citation type="submission" date="2023-03" db="EMBL/GenBank/DDBJ databases">
        <title>Emydomyces testavorans Genome Sequence.</title>
        <authorList>
            <person name="Hoyer L."/>
        </authorList>
    </citation>
    <scope>NUCLEOTIDE SEQUENCE</scope>
    <source>
        <strain evidence="2">16-2883</strain>
    </source>
</reference>
<feature type="region of interest" description="Disordered" evidence="1">
    <location>
        <begin position="143"/>
        <end position="209"/>
    </location>
</feature>